<dbReference type="Proteomes" id="UP001159363">
    <property type="component" value="Chromosome 3"/>
</dbReference>
<accession>A0ABQ9HWN3</accession>
<name>A0ABQ9HWN3_9NEOP</name>
<protein>
    <submittedName>
        <fullName evidence="2">Uncharacterized protein</fullName>
    </submittedName>
</protein>
<feature type="region of interest" description="Disordered" evidence="1">
    <location>
        <begin position="211"/>
        <end position="235"/>
    </location>
</feature>
<organism evidence="2 3">
    <name type="scientific">Dryococelus australis</name>
    <dbReference type="NCBI Taxonomy" id="614101"/>
    <lineage>
        <taxon>Eukaryota</taxon>
        <taxon>Metazoa</taxon>
        <taxon>Ecdysozoa</taxon>
        <taxon>Arthropoda</taxon>
        <taxon>Hexapoda</taxon>
        <taxon>Insecta</taxon>
        <taxon>Pterygota</taxon>
        <taxon>Neoptera</taxon>
        <taxon>Polyneoptera</taxon>
        <taxon>Phasmatodea</taxon>
        <taxon>Verophasmatodea</taxon>
        <taxon>Anareolatae</taxon>
        <taxon>Phasmatidae</taxon>
        <taxon>Eurycanthinae</taxon>
        <taxon>Dryococelus</taxon>
    </lineage>
</organism>
<reference evidence="2 3" key="1">
    <citation type="submission" date="2023-02" db="EMBL/GenBank/DDBJ databases">
        <title>LHISI_Scaffold_Assembly.</title>
        <authorList>
            <person name="Stuart O.P."/>
            <person name="Cleave R."/>
            <person name="Magrath M.J.L."/>
            <person name="Mikheyev A.S."/>
        </authorList>
    </citation>
    <scope>NUCLEOTIDE SEQUENCE [LARGE SCALE GENOMIC DNA]</scope>
    <source>
        <strain evidence="2">Daus_M_001</strain>
        <tissue evidence="2">Leg muscle</tissue>
    </source>
</reference>
<sequence>MLYSDPDTAATTKSLSSSELTLAVRPVRVTPRVGRSPSTCAERWLRLGVLTELSDCHQQSSGRTGQSRSSGAAVDIPASAGEETEYPRENPPTNAIVPHDSHMRPSRGLNPDRLGGRRAGDPVSHRGPWLRHPGFQFPKPPAAGNTDEAGLGTVEKGIVEVGEGWKGLVVGGEENDWRDCRVHRRSPRDGSNVFAYVYNQMYHIPQCKKPRVGSEHRTRQGEATLSVIPGHDMRT</sequence>
<dbReference type="EMBL" id="JARBHB010000003">
    <property type="protein sequence ID" value="KAJ8888475.1"/>
    <property type="molecule type" value="Genomic_DNA"/>
</dbReference>
<feature type="compositionally biased region" description="Low complexity" evidence="1">
    <location>
        <begin position="58"/>
        <end position="71"/>
    </location>
</feature>
<evidence type="ECO:0000313" key="2">
    <source>
        <dbReference type="EMBL" id="KAJ8888475.1"/>
    </source>
</evidence>
<evidence type="ECO:0000256" key="1">
    <source>
        <dbReference type="SAM" id="MobiDB-lite"/>
    </source>
</evidence>
<proteinExistence type="predicted"/>
<evidence type="ECO:0000313" key="3">
    <source>
        <dbReference type="Proteomes" id="UP001159363"/>
    </source>
</evidence>
<feature type="region of interest" description="Disordered" evidence="1">
    <location>
        <begin position="55"/>
        <end position="127"/>
    </location>
</feature>
<comment type="caution">
    <text evidence="2">The sequence shown here is derived from an EMBL/GenBank/DDBJ whole genome shotgun (WGS) entry which is preliminary data.</text>
</comment>
<gene>
    <name evidence="2" type="ORF">PR048_007965</name>
</gene>
<keyword evidence="3" id="KW-1185">Reference proteome</keyword>
<feature type="compositionally biased region" description="Basic and acidic residues" evidence="1">
    <location>
        <begin position="114"/>
        <end position="124"/>
    </location>
</feature>